<feature type="transmembrane region" description="Helical" evidence="2">
    <location>
        <begin position="489"/>
        <end position="506"/>
    </location>
</feature>
<evidence type="ECO:0000313" key="4">
    <source>
        <dbReference type="Proteomes" id="UP000051952"/>
    </source>
</evidence>
<feature type="compositionally biased region" description="Basic residues" evidence="1">
    <location>
        <begin position="302"/>
        <end position="316"/>
    </location>
</feature>
<feature type="transmembrane region" description="Helical" evidence="2">
    <location>
        <begin position="422"/>
        <end position="441"/>
    </location>
</feature>
<accession>A0A0S4IWH8</accession>
<gene>
    <name evidence="3" type="ORF">BSAL_72305</name>
</gene>
<organism evidence="3 4">
    <name type="scientific">Bodo saltans</name>
    <name type="common">Flagellated protozoan</name>
    <dbReference type="NCBI Taxonomy" id="75058"/>
    <lineage>
        <taxon>Eukaryota</taxon>
        <taxon>Discoba</taxon>
        <taxon>Euglenozoa</taxon>
        <taxon>Kinetoplastea</taxon>
        <taxon>Metakinetoplastina</taxon>
        <taxon>Eubodonida</taxon>
        <taxon>Bodonidae</taxon>
        <taxon>Bodo</taxon>
    </lineage>
</organism>
<sequence>MPRGRYQMYINGVSTGILLTVETDIASLNHVLCSGTETISPEATREESPTNTKTVTFSRYATDSTQPSSSRSAIPTLSVSPVTGMTSSRWSPTTTMTHLTTTLSLSITLSLTVTMSPTITLLPTTTVSPTLSIRPAIGMTSSHLSWPATLTHTRTFSPRTTLSPWITLPPTRTLTAKITLSVTTTLSPSFPVSWPTMTLLPSATTMMPKKTPSPTTTLSSTLLITSAIAWMPLHLASATASFNFTQTTSLEWMKTKPVGRIAKIHSSSRSLSLTNDILPVAQPHSIQSRSEFLTRPQQSTKSRARRFSSTLSHRKTTAVPPSLPSRTSTRGIVATSQSTSWGLQQLSLSLSAFWQDKSVATRTTPSVPSEALDATRTMMSSSKQITAAMTEAGVQIGVDAPQVAPPIVMDDSTAQGTSISCFAIVIVLLVLYAIVILSLVLRRYCWKDHLVPLPLHLNSVRFIAVRHIYVSGLLVTCDDRCGIVHALECATHVSIAACIFTALMKYSATTYSTSEREDFVVGGVDIGWGLMSVVLSFMSVRFLTEVLVRHHHFLQRSSQAPRHPDTMPAPSLKYSPTDPCPSTTSSLMFDATIDVADLTTEAVTLRHADIVNDANEFATLTFMHPAPHAPRQAALLPGQLDIIHEESTMIVAFDDTTCLEGNEGLLGCNDFIFSDSIDVQSLLVEQVACDATHDLHASGSHSSTTKQPVAYDRRAFMMESLHLSEDDIQLDAVVFEDSAAKSSSKKGRLSTDFVNDPPLPHYQMHEVSLMGWITIESQEEARDNDAAVMIGDVALPREASCSLDLTKDQMSMDDTTSLDPPTYLDADSLLIRWVCTLDIILFVAAFAGTVTMSTATTLCTARHAASFLVVIFVIDACVVQPAWIAIVAYWLSSKRQPFTCKACQSDGCPTLGNIVATSRLSAAEAVAKPVV</sequence>
<feature type="compositionally biased region" description="Polar residues" evidence="1">
    <location>
        <begin position="288"/>
        <end position="301"/>
    </location>
</feature>
<feature type="region of interest" description="Disordered" evidence="1">
    <location>
        <begin position="288"/>
        <end position="331"/>
    </location>
</feature>
<feature type="transmembrane region" description="Helical" evidence="2">
    <location>
        <begin position="830"/>
        <end position="852"/>
    </location>
</feature>
<evidence type="ECO:0000256" key="2">
    <source>
        <dbReference type="SAM" id="Phobius"/>
    </source>
</evidence>
<evidence type="ECO:0000256" key="1">
    <source>
        <dbReference type="SAM" id="MobiDB-lite"/>
    </source>
</evidence>
<dbReference type="VEuPathDB" id="TriTrypDB:BSAL_72305"/>
<keyword evidence="2 3" id="KW-0812">Transmembrane</keyword>
<evidence type="ECO:0000313" key="3">
    <source>
        <dbReference type="EMBL" id="CUG06315.1"/>
    </source>
</evidence>
<keyword evidence="2" id="KW-0472">Membrane</keyword>
<protein>
    <submittedName>
        <fullName evidence="3">Transmembrane protein, putative</fullName>
    </submittedName>
</protein>
<reference evidence="4" key="1">
    <citation type="submission" date="2015-09" db="EMBL/GenBank/DDBJ databases">
        <authorList>
            <consortium name="Pathogen Informatics"/>
        </authorList>
    </citation>
    <scope>NUCLEOTIDE SEQUENCE [LARGE SCALE GENOMIC DNA]</scope>
    <source>
        <strain evidence="4">Lake Konstanz</strain>
    </source>
</reference>
<keyword evidence="4" id="KW-1185">Reference proteome</keyword>
<feature type="transmembrane region" description="Helical" evidence="2">
    <location>
        <begin position="526"/>
        <end position="548"/>
    </location>
</feature>
<feature type="region of interest" description="Disordered" evidence="1">
    <location>
        <begin position="558"/>
        <end position="577"/>
    </location>
</feature>
<feature type="transmembrane region" description="Helical" evidence="2">
    <location>
        <begin position="864"/>
        <end position="891"/>
    </location>
</feature>
<dbReference type="Proteomes" id="UP000051952">
    <property type="component" value="Unassembled WGS sequence"/>
</dbReference>
<name>A0A0S4IWH8_BODSA</name>
<dbReference type="EMBL" id="CYKH01000578">
    <property type="protein sequence ID" value="CUG06315.1"/>
    <property type="molecule type" value="Genomic_DNA"/>
</dbReference>
<proteinExistence type="predicted"/>
<keyword evidence="2" id="KW-1133">Transmembrane helix</keyword>
<feature type="region of interest" description="Disordered" evidence="1">
    <location>
        <begin position="60"/>
        <end position="93"/>
    </location>
</feature>
<feature type="compositionally biased region" description="Polar residues" evidence="1">
    <location>
        <begin position="60"/>
        <end position="90"/>
    </location>
</feature>
<dbReference type="AlphaFoldDB" id="A0A0S4IWH8"/>